<evidence type="ECO:0000313" key="2">
    <source>
        <dbReference type="EMBL" id="CAD9335412.1"/>
    </source>
</evidence>
<name>A0A7S1ZD06_9STRA</name>
<reference evidence="2" key="1">
    <citation type="submission" date="2021-01" db="EMBL/GenBank/DDBJ databases">
        <authorList>
            <person name="Corre E."/>
            <person name="Pelletier E."/>
            <person name="Niang G."/>
            <person name="Scheremetjew M."/>
            <person name="Finn R."/>
            <person name="Kale V."/>
            <person name="Holt S."/>
            <person name="Cochrane G."/>
            <person name="Meng A."/>
            <person name="Brown T."/>
            <person name="Cohen L."/>
        </authorList>
    </citation>
    <scope>NUCLEOTIDE SEQUENCE</scope>
    <source>
        <strain evidence="2">Pop2</strain>
    </source>
</reference>
<gene>
    <name evidence="2" type="ORF">DBRI1063_LOCUS13765</name>
</gene>
<feature type="coiled-coil region" evidence="1">
    <location>
        <begin position="82"/>
        <end position="165"/>
    </location>
</feature>
<sequence>MSAAATEVTPLINATDVDKDVETGEDKPLKMIDGDSLRVKAVTGAAIATVATSIGAMALEGNPVAYVSGAIGVGLAPYSALQERKIAEVKALKEVNEAMERELGQYKEQNERLHKTVGELEGSVKNLQELEQTLKEIKMMESSTLDELEVQLQEQKEIEDQLEDNLVAEICQNVISICLAVDKDGDMNLSDDEIALLIAKIQSIGGVAVDEEKFKALIIENGRSMTAVMEVLRNLLDDQLDQDQNIFTELQDSS</sequence>
<protein>
    <submittedName>
        <fullName evidence="2">Uncharacterized protein</fullName>
    </submittedName>
</protein>
<proteinExistence type="predicted"/>
<dbReference type="EMBL" id="HBGN01021566">
    <property type="protein sequence ID" value="CAD9335412.1"/>
    <property type="molecule type" value="Transcribed_RNA"/>
</dbReference>
<evidence type="ECO:0000256" key="1">
    <source>
        <dbReference type="SAM" id="Coils"/>
    </source>
</evidence>
<dbReference type="AlphaFoldDB" id="A0A7S1ZD06"/>
<accession>A0A7S1ZD06</accession>
<keyword evidence="1" id="KW-0175">Coiled coil</keyword>
<organism evidence="2">
    <name type="scientific">Ditylum brightwellii</name>
    <dbReference type="NCBI Taxonomy" id="49249"/>
    <lineage>
        <taxon>Eukaryota</taxon>
        <taxon>Sar</taxon>
        <taxon>Stramenopiles</taxon>
        <taxon>Ochrophyta</taxon>
        <taxon>Bacillariophyta</taxon>
        <taxon>Mediophyceae</taxon>
        <taxon>Lithodesmiophycidae</taxon>
        <taxon>Lithodesmiales</taxon>
        <taxon>Lithodesmiaceae</taxon>
        <taxon>Ditylum</taxon>
    </lineage>
</organism>